<dbReference type="EMBL" id="QLMJ01000001">
    <property type="protein sequence ID" value="RAK43039.1"/>
    <property type="molecule type" value="Genomic_DNA"/>
</dbReference>
<comment type="catalytic activity">
    <reaction evidence="1 12">
        <text>alpha-D-glucose = beta-D-glucose</text>
        <dbReference type="Rhea" id="RHEA:10264"/>
        <dbReference type="ChEBI" id="CHEBI:15903"/>
        <dbReference type="ChEBI" id="CHEBI:17925"/>
        <dbReference type="EC" id="5.1.3.3"/>
    </reaction>
</comment>
<evidence type="ECO:0000256" key="6">
    <source>
        <dbReference type="ARBA" id="ARBA00013185"/>
    </source>
</evidence>
<dbReference type="Gene3D" id="2.70.98.10">
    <property type="match status" value="1"/>
</dbReference>
<evidence type="ECO:0000256" key="14">
    <source>
        <dbReference type="PIRSR" id="PIRSR005096-2"/>
    </source>
</evidence>
<comment type="pathway">
    <text evidence="3 12">Carbohydrate metabolism; hexose metabolism.</text>
</comment>
<keyword evidence="9" id="KW-0597">Phosphoprotein</keyword>
<comment type="similarity">
    <text evidence="4 12">Belongs to the aldose epimerase family.</text>
</comment>
<evidence type="ECO:0000256" key="9">
    <source>
        <dbReference type="ARBA" id="ARBA00022553"/>
    </source>
</evidence>
<evidence type="ECO:0000256" key="7">
    <source>
        <dbReference type="ARBA" id="ARBA00014165"/>
    </source>
</evidence>
<evidence type="ECO:0000313" key="16">
    <source>
        <dbReference type="EMBL" id="RAK43039.1"/>
    </source>
</evidence>
<dbReference type="SUPFAM" id="SSF74650">
    <property type="entry name" value="Galactose mutarotase-like"/>
    <property type="match status" value="1"/>
</dbReference>
<dbReference type="GO" id="GO:0006006">
    <property type="term" value="P:glucose metabolic process"/>
    <property type="evidence" value="ECO:0007669"/>
    <property type="project" value="TreeGrafter"/>
</dbReference>
<feature type="binding site" evidence="14">
    <location>
        <position position="235"/>
    </location>
    <ligand>
        <name>beta-D-galactose</name>
        <dbReference type="ChEBI" id="CHEBI:27667"/>
    </ligand>
</feature>
<dbReference type="GO" id="GO:0005737">
    <property type="term" value="C:cytoplasm"/>
    <property type="evidence" value="ECO:0007669"/>
    <property type="project" value="UniProtKB-SubCell"/>
</dbReference>
<evidence type="ECO:0000256" key="4">
    <source>
        <dbReference type="ARBA" id="ARBA00006206"/>
    </source>
</evidence>
<evidence type="ECO:0000256" key="13">
    <source>
        <dbReference type="PIRSR" id="PIRSR005096-1"/>
    </source>
</evidence>
<dbReference type="InterPro" id="IPR018052">
    <property type="entry name" value="Ald1_epimerase_CS"/>
</dbReference>
<dbReference type="GO" id="GO:0033499">
    <property type="term" value="P:galactose catabolic process via UDP-galactose, Leloir pathway"/>
    <property type="evidence" value="ECO:0007669"/>
    <property type="project" value="TreeGrafter"/>
</dbReference>
<evidence type="ECO:0000313" key="17">
    <source>
        <dbReference type="Proteomes" id="UP000249341"/>
    </source>
</evidence>
<evidence type="ECO:0000256" key="5">
    <source>
        <dbReference type="ARBA" id="ARBA00011245"/>
    </source>
</evidence>
<evidence type="ECO:0000256" key="3">
    <source>
        <dbReference type="ARBA" id="ARBA00005028"/>
    </source>
</evidence>
<dbReference type="InterPro" id="IPR014718">
    <property type="entry name" value="GH-type_carb-bd"/>
</dbReference>
<dbReference type="NCBIfam" id="NF008277">
    <property type="entry name" value="PRK11055.1"/>
    <property type="match status" value="1"/>
</dbReference>
<evidence type="ECO:0000256" key="1">
    <source>
        <dbReference type="ARBA" id="ARBA00001614"/>
    </source>
</evidence>
<evidence type="ECO:0000256" key="10">
    <source>
        <dbReference type="ARBA" id="ARBA00023235"/>
    </source>
</evidence>
<keyword evidence="17" id="KW-1185">Reference proteome</keyword>
<dbReference type="PIRSF" id="PIRSF005096">
    <property type="entry name" value="GALM"/>
    <property type="match status" value="1"/>
</dbReference>
<gene>
    <name evidence="16" type="ORF">B0I29_101169</name>
</gene>
<dbReference type="UniPathway" id="UPA00242"/>
<evidence type="ECO:0000256" key="2">
    <source>
        <dbReference type="ARBA" id="ARBA00004496"/>
    </source>
</evidence>
<protein>
    <recommendedName>
        <fullName evidence="7 12">Aldose 1-epimerase</fullName>
        <ecNumber evidence="6 12">5.1.3.3</ecNumber>
    </recommendedName>
</protein>
<dbReference type="Proteomes" id="UP000249341">
    <property type="component" value="Unassembled WGS sequence"/>
</dbReference>
<dbReference type="GO" id="GO:0004034">
    <property type="term" value="F:aldose 1-epimerase activity"/>
    <property type="evidence" value="ECO:0007669"/>
    <property type="project" value="UniProtKB-EC"/>
</dbReference>
<organism evidence="16 17">
    <name type="scientific">Actinoplanes lutulentus</name>
    <dbReference type="NCBI Taxonomy" id="1287878"/>
    <lineage>
        <taxon>Bacteria</taxon>
        <taxon>Bacillati</taxon>
        <taxon>Actinomycetota</taxon>
        <taxon>Actinomycetes</taxon>
        <taxon>Micromonosporales</taxon>
        <taxon>Micromonosporaceae</taxon>
        <taxon>Actinoplanes</taxon>
    </lineage>
</organism>
<comment type="caution">
    <text evidence="16">The sequence shown here is derived from an EMBL/GenBank/DDBJ whole genome shotgun (WGS) entry which is preliminary data.</text>
</comment>
<dbReference type="PROSITE" id="PS00545">
    <property type="entry name" value="ALDOSE_1_EPIMERASE"/>
    <property type="match status" value="1"/>
</dbReference>
<feature type="active site" description="Proton acceptor" evidence="13">
    <location>
        <position position="298"/>
    </location>
</feature>
<dbReference type="InterPro" id="IPR011013">
    <property type="entry name" value="Gal_mutarotase_sf_dom"/>
</dbReference>
<accession>A0A327ZK43</accession>
<name>A0A327ZK43_9ACTN</name>
<keyword evidence="11 12" id="KW-0119">Carbohydrate metabolism</keyword>
<dbReference type="GO" id="GO:0030246">
    <property type="term" value="F:carbohydrate binding"/>
    <property type="evidence" value="ECO:0007669"/>
    <property type="project" value="InterPro"/>
</dbReference>
<comment type="subunit">
    <text evidence="5">Monomer.</text>
</comment>
<dbReference type="Pfam" id="PF01263">
    <property type="entry name" value="Aldose_epim"/>
    <property type="match status" value="1"/>
</dbReference>
<feature type="binding site" evidence="15">
    <location>
        <begin position="67"/>
        <end position="68"/>
    </location>
    <ligand>
        <name>beta-D-galactose</name>
        <dbReference type="ChEBI" id="CHEBI:27667"/>
    </ligand>
</feature>
<comment type="subcellular location">
    <subcellularLocation>
        <location evidence="2">Cytoplasm</location>
    </subcellularLocation>
</comment>
<dbReference type="OrthoDB" id="9779408at2"/>
<proteinExistence type="inferred from homology"/>
<dbReference type="AlphaFoldDB" id="A0A327ZK43"/>
<dbReference type="PANTHER" id="PTHR10091:SF0">
    <property type="entry name" value="GALACTOSE MUTAROTASE"/>
    <property type="match status" value="1"/>
</dbReference>
<dbReference type="RefSeq" id="WP_111646855.1">
    <property type="nucleotide sequence ID" value="NZ_JACHWI010000001.1"/>
</dbReference>
<feature type="binding site" evidence="15">
    <location>
        <begin position="163"/>
        <end position="165"/>
    </location>
    <ligand>
        <name>beta-D-galactose</name>
        <dbReference type="ChEBI" id="CHEBI:27667"/>
    </ligand>
</feature>
<feature type="active site" description="Proton donor" evidence="13">
    <location>
        <position position="163"/>
    </location>
</feature>
<dbReference type="FunFam" id="2.70.98.10:FF:000003">
    <property type="entry name" value="Aldose 1-epimerase"/>
    <property type="match status" value="1"/>
</dbReference>
<evidence type="ECO:0000256" key="15">
    <source>
        <dbReference type="PIRSR" id="PIRSR005096-3"/>
    </source>
</evidence>
<reference evidence="16 17" key="1">
    <citation type="submission" date="2018-06" db="EMBL/GenBank/DDBJ databases">
        <title>Genomic Encyclopedia of Type Strains, Phase III (KMG-III): the genomes of soil and plant-associated and newly described type strains.</title>
        <authorList>
            <person name="Whitman W."/>
        </authorList>
    </citation>
    <scope>NUCLEOTIDE SEQUENCE [LARGE SCALE GENOMIC DNA]</scope>
    <source>
        <strain evidence="16 17">CGMCC 4.7090</strain>
    </source>
</reference>
<dbReference type="PANTHER" id="PTHR10091">
    <property type="entry name" value="ALDOSE-1-EPIMERASE"/>
    <property type="match status" value="1"/>
</dbReference>
<keyword evidence="10 12" id="KW-0413">Isomerase</keyword>
<dbReference type="EC" id="5.1.3.3" evidence="6 12"/>
<sequence length="334" mass="35509">MSADQYELTNPNGMRVRVLGYGGIIQSVEVPDRDGVFANVALGFADVQGYRDHPGPYFGAIIGRFGNRIAKGRFTLDGSEYSVPLNNGPNSLHGGLSGFDRQSWKCQQVEGSLTLSHVSPDGDQGYPGELSVTVTYTLTSDNALRIDYAAVTDAPTVVNLTNHSYFNLAGAGSGDVYGHLMQIHADGFLPVDAGLIPSGEIAPVDGTAMDFREPIAIGARIRSNEEQLLLGGGYDHNWVLRGSGLREVARVVEPVHGRTLTVLTTEPGVQFYSGNFLTGTFAGAGGAAYRQGDGFALETQHFPDSPNHPAFPSTTLLPGATYTSTTIYDFGTTA</sequence>
<evidence type="ECO:0000256" key="11">
    <source>
        <dbReference type="ARBA" id="ARBA00023277"/>
    </source>
</evidence>
<dbReference type="InterPro" id="IPR008183">
    <property type="entry name" value="Aldose_1/G6P_1-epimerase"/>
</dbReference>
<evidence type="ECO:0000256" key="8">
    <source>
        <dbReference type="ARBA" id="ARBA00022490"/>
    </source>
</evidence>
<dbReference type="InterPro" id="IPR047215">
    <property type="entry name" value="Galactose_mutarotase-like"/>
</dbReference>
<dbReference type="CDD" id="cd09019">
    <property type="entry name" value="galactose_mutarotase_like"/>
    <property type="match status" value="1"/>
</dbReference>
<evidence type="ECO:0000256" key="12">
    <source>
        <dbReference type="PIRNR" id="PIRNR005096"/>
    </source>
</evidence>
<dbReference type="InterPro" id="IPR015443">
    <property type="entry name" value="Aldose_1-epimerase"/>
</dbReference>
<keyword evidence="8" id="KW-0963">Cytoplasm</keyword>